<accession>A0AAN7UM25</accession>
<reference evidence="11 12" key="1">
    <citation type="submission" date="2023-10" db="EMBL/GenBank/DDBJ databases">
        <title>Draft genome sequence of Xylaria bambusicola isolate GMP-LS, the root and basal stem rot pathogen of sugarcane in Indonesia.</title>
        <authorList>
            <person name="Selvaraj P."/>
            <person name="Muralishankar V."/>
            <person name="Muruganantham S."/>
            <person name="Sp S."/>
            <person name="Haryani S."/>
            <person name="Lau K.J.X."/>
            <person name="Naqvi N.I."/>
        </authorList>
    </citation>
    <scope>NUCLEOTIDE SEQUENCE [LARGE SCALE GENOMIC DNA]</scope>
    <source>
        <strain evidence="11">GMP-LS</strain>
    </source>
</reference>
<keyword evidence="8 9" id="KW-0326">Glycosidase</keyword>
<protein>
    <recommendedName>
        <fullName evidence="9">Adenine DNA glycosylase</fullName>
        <ecNumber evidence="9">3.2.2.31</ecNumber>
    </recommendedName>
</protein>
<comment type="cofactor">
    <cofactor evidence="9">
        <name>[4Fe-4S] cluster</name>
        <dbReference type="ChEBI" id="CHEBI:49883"/>
    </cofactor>
    <text evidence="9">Binds 1 [4Fe-4S] cluster.</text>
</comment>
<keyword evidence="5 9" id="KW-0408">Iron</keyword>
<dbReference type="GO" id="GO:0032357">
    <property type="term" value="F:oxidized purine DNA binding"/>
    <property type="evidence" value="ECO:0007669"/>
    <property type="project" value="TreeGrafter"/>
</dbReference>
<dbReference type="SUPFAM" id="SSF55811">
    <property type="entry name" value="Nudix"/>
    <property type="match status" value="1"/>
</dbReference>
<evidence type="ECO:0000256" key="5">
    <source>
        <dbReference type="ARBA" id="ARBA00023004"/>
    </source>
</evidence>
<keyword evidence="2" id="KW-0479">Metal-binding</keyword>
<evidence type="ECO:0000259" key="10">
    <source>
        <dbReference type="Pfam" id="PF14815"/>
    </source>
</evidence>
<dbReference type="GO" id="GO:0006284">
    <property type="term" value="P:base-excision repair"/>
    <property type="evidence" value="ECO:0007669"/>
    <property type="project" value="UniProtKB-UniRule"/>
</dbReference>
<evidence type="ECO:0000256" key="1">
    <source>
        <dbReference type="ARBA" id="ARBA00022485"/>
    </source>
</evidence>
<keyword evidence="3 9" id="KW-0227">DNA damage</keyword>
<evidence type="ECO:0000256" key="2">
    <source>
        <dbReference type="ARBA" id="ARBA00022723"/>
    </source>
</evidence>
<comment type="catalytic activity">
    <reaction evidence="9">
        <text>Hydrolyzes free adenine bases from 7,8-dihydro-8-oxoguanine:adenine mismatched double-stranded DNA, leaving an apurinic site.</text>
        <dbReference type="EC" id="3.2.2.31"/>
    </reaction>
</comment>
<dbReference type="Proteomes" id="UP001305414">
    <property type="component" value="Unassembled WGS sequence"/>
</dbReference>
<comment type="caution">
    <text evidence="11">The sequence shown here is derived from an EMBL/GenBank/DDBJ whole genome shotgun (WGS) entry which is preliminary data.</text>
</comment>
<organism evidence="11 12">
    <name type="scientific">Xylaria bambusicola</name>
    <dbReference type="NCBI Taxonomy" id="326684"/>
    <lineage>
        <taxon>Eukaryota</taxon>
        <taxon>Fungi</taxon>
        <taxon>Dikarya</taxon>
        <taxon>Ascomycota</taxon>
        <taxon>Pezizomycotina</taxon>
        <taxon>Sordariomycetes</taxon>
        <taxon>Xylariomycetidae</taxon>
        <taxon>Xylariales</taxon>
        <taxon>Xylariaceae</taxon>
        <taxon>Xylaria</taxon>
    </lineage>
</organism>
<evidence type="ECO:0000256" key="3">
    <source>
        <dbReference type="ARBA" id="ARBA00022763"/>
    </source>
</evidence>
<keyword evidence="1" id="KW-0004">4Fe-4S</keyword>
<comment type="function">
    <text evidence="9">Adenine glycosylase active on G-A mispairs.</text>
</comment>
<dbReference type="InterPro" id="IPR015797">
    <property type="entry name" value="NUDIX_hydrolase-like_dom_sf"/>
</dbReference>
<dbReference type="AlphaFoldDB" id="A0AAN7UM25"/>
<evidence type="ECO:0000313" key="12">
    <source>
        <dbReference type="Proteomes" id="UP001305414"/>
    </source>
</evidence>
<dbReference type="PANTHER" id="PTHR42944:SF1">
    <property type="entry name" value="ADENINE DNA GLYCOSYLASE"/>
    <property type="match status" value="1"/>
</dbReference>
<dbReference type="InterPro" id="IPR029119">
    <property type="entry name" value="MutY_C"/>
</dbReference>
<dbReference type="GO" id="GO:0035485">
    <property type="term" value="F:adenine/guanine mispair binding"/>
    <property type="evidence" value="ECO:0007669"/>
    <property type="project" value="TreeGrafter"/>
</dbReference>
<dbReference type="EC" id="3.2.2.31" evidence="9"/>
<sequence>MPTELTRAGLKTIVEHARKFPIKVVKKAVKEQETLVCAIRRSDGRYLIHRRPEKGLLAGLWEFPSWTVPKDHENTATDLKRAAELYASAILDSALKRNSSTHPKLKFISELGSVPWLFSHLKLTMHVFLFELNCTKSEFNTLPDTNDRWSDSVEDESMGTGMRKCWELVREANSE</sequence>
<dbReference type="GO" id="GO:0046872">
    <property type="term" value="F:metal ion binding"/>
    <property type="evidence" value="ECO:0007669"/>
    <property type="project" value="UniProtKB-UniRule"/>
</dbReference>
<proteinExistence type="inferred from homology"/>
<evidence type="ECO:0000256" key="8">
    <source>
        <dbReference type="ARBA" id="ARBA00023295"/>
    </source>
</evidence>
<dbReference type="GO" id="GO:0005634">
    <property type="term" value="C:nucleus"/>
    <property type="evidence" value="ECO:0007669"/>
    <property type="project" value="TreeGrafter"/>
</dbReference>
<keyword evidence="12" id="KW-1185">Reference proteome</keyword>
<keyword evidence="4" id="KW-0378">Hydrolase</keyword>
<gene>
    <name evidence="11" type="ORF">RRF57_011002</name>
</gene>
<name>A0AAN7UM25_9PEZI</name>
<dbReference type="EMBL" id="JAWHQM010000050">
    <property type="protein sequence ID" value="KAK5635290.1"/>
    <property type="molecule type" value="Genomic_DNA"/>
</dbReference>
<keyword evidence="6" id="KW-0411">Iron-sulfur</keyword>
<keyword evidence="7" id="KW-0234">DNA repair</keyword>
<evidence type="ECO:0000313" key="11">
    <source>
        <dbReference type="EMBL" id="KAK5635290.1"/>
    </source>
</evidence>
<evidence type="ECO:0000256" key="9">
    <source>
        <dbReference type="RuleBase" id="RU365096"/>
    </source>
</evidence>
<dbReference type="GO" id="GO:0051539">
    <property type="term" value="F:4 iron, 4 sulfur cluster binding"/>
    <property type="evidence" value="ECO:0007669"/>
    <property type="project" value="UniProtKB-UniRule"/>
</dbReference>
<dbReference type="InterPro" id="IPR044298">
    <property type="entry name" value="MIG/MutY"/>
</dbReference>
<evidence type="ECO:0000256" key="6">
    <source>
        <dbReference type="ARBA" id="ARBA00023014"/>
    </source>
</evidence>
<dbReference type="Gene3D" id="3.90.79.10">
    <property type="entry name" value="Nucleoside Triphosphate Pyrophosphohydrolase"/>
    <property type="match status" value="1"/>
</dbReference>
<dbReference type="GO" id="GO:0034039">
    <property type="term" value="F:8-oxo-7,8-dihydroguanine DNA N-glycosylase activity"/>
    <property type="evidence" value="ECO:0007669"/>
    <property type="project" value="TreeGrafter"/>
</dbReference>
<dbReference type="GO" id="GO:0000701">
    <property type="term" value="F:purine-specific mismatch base pair DNA N-glycosylase activity"/>
    <property type="evidence" value="ECO:0007669"/>
    <property type="project" value="UniProtKB-EC"/>
</dbReference>
<dbReference type="PANTHER" id="PTHR42944">
    <property type="entry name" value="ADENINE DNA GLYCOSYLASE"/>
    <property type="match status" value="1"/>
</dbReference>
<dbReference type="Pfam" id="PF14815">
    <property type="entry name" value="NUDIX_4"/>
    <property type="match status" value="1"/>
</dbReference>
<dbReference type="GO" id="GO:0006298">
    <property type="term" value="P:mismatch repair"/>
    <property type="evidence" value="ECO:0007669"/>
    <property type="project" value="TreeGrafter"/>
</dbReference>
<dbReference type="CDD" id="cd03431">
    <property type="entry name" value="NUDIX_DNA_Glycosylase_C-MutY"/>
    <property type="match status" value="1"/>
</dbReference>
<evidence type="ECO:0000256" key="7">
    <source>
        <dbReference type="ARBA" id="ARBA00023204"/>
    </source>
</evidence>
<evidence type="ECO:0000256" key="4">
    <source>
        <dbReference type="ARBA" id="ARBA00022801"/>
    </source>
</evidence>
<comment type="similarity">
    <text evidence="9">Belongs to the Nth/MutY family.</text>
</comment>
<feature type="domain" description="Adenine DNA glycosylase C-terminal" evidence="10">
    <location>
        <begin position="36"/>
        <end position="167"/>
    </location>
</feature>